<comment type="caution">
    <text evidence="1">The sequence shown here is derived from an EMBL/GenBank/DDBJ whole genome shotgun (WGS) entry which is preliminary data.</text>
</comment>
<sequence length="91" mass="10245">MIRISSGVVASSSTGLWVRRSAHSLSARAVVLATFGFSEPPARLATILAIGALRADMRELYGNWFPNYPQLCHYMELRSYPRPRQKHLEGR</sequence>
<keyword evidence="2" id="KW-1185">Reference proteome</keyword>
<organism evidence="1 2">
    <name type="scientific">Petromyces alliaceus</name>
    <name type="common">Aspergillus alliaceus</name>
    <dbReference type="NCBI Taxonomy" id="209559"/>
    <lineage>
        <taxon>Eukaryota</taxon>
        <taxon>Fungi</taxon>
        <taxon>Dikarya</taxon>
        <taxon>Ascomycota</taxon>
        <taxon>Pezizomycotina</taxon>
        <taxon>Eurotiomycetes</taxon>
        <taxon>Eurotiomycetidae</taxon>
        <taxon>Eurotiales</taxon>
        <taxon>Aspergillaceae</taxon>
        <taxon>Aspergillus</taxon>
        <taxon>Aspergillus subgen. Circumdati</taxon>
    </lineage>
</organism>
<evidence type="ECO:0000313" key="1">
    <source>
        <dbReference type="EMBL" id="KAF5858587.1"/>
    </source>
</evidence>
<dbReference type="EMBL" id="SPNV01000199">
    <property type="protein sequence ID" value="KAF5858587.1"/>
    <property type="molecule type" value="Genomic_DNA"/>
</dbReference>
<reference evidence="1 2" key="1">
    <citation type="submission" date="2019-04" db="EMBL/GenBank/DDBJ databases">
        <title>Aspergillus burnettii sp. nov., novel species from soil in southeast Queensland.</title>
        <authorList>
            <person name="Gilchrist C.L.M."/>
            <person name="Pitt J.I."/>
            <person name="Lange L."/>
            <person name="Lacey H.J."/>
            <person name="Vuong D."/>
            <person name="Midgley D.J."/>
            <person name="Greenfield P."/>
            <person name="Bradbury M."/>
            <person name="Lacey E."/>
            <person name="Busk P.K."/>
            <person name="Pilgaard B."/>
            <person name="Chooi Y.H."/>
            <person name="Piggott A.M."/>
        </authorList>
    </citation>
    <scope>NUCLEOTIDE SEQUENCE [LARGE SCALE GENOMIC DNA]</scope>
    <source>
        <strain evidence="1 2">FRR 5400</strain>
    </source>
</reference>
<protein>
    <submittedName>
        <fullName evidence="1">Uncharacterized protein</fullName>
    </submittedName>
</protein>
<proteinExistence type="predicted"/>
<evidence type="ECO:0000313" key="2">
    <source>
        <dbReference type="Proteomes" id="UP000541154"/>
    </source>
</evidence>
<gene>
    <name evidence="1" type="ORF">ETB97_003980</name>
</gene>
<dbReference type="AlphaFoldDB" id="A0A8H6E3Z6"/>
<dbReference type="Proteomes" id="UP000541154">
    <property type="component" value="Unassembled WGS sequence"/>
</dbReference>
<name>A0A8H6E3Z6_PETAA</name>
<accession>A0A8H6E3Z6</accession>